<gene>
    <name evidence="1" type="ORF">SDC9_206307</name>
</gene>
<dbReference type="InterPro" id="IPR010181">
    <property type="entry name" value="CGCAxxGCC_motif"/>
</dbReference>
<reference evidence="1" key="1">
    <citation type="submission" date="2019-08" db="EMBL/GenBank/DDBJ databases">
        <authorList>
            <person name="Kucharzyk K."/>
            <person name="Murdoch R.W."/>
            <person name="Higgins S."/>
            <person name="Loffler F."/>
        </authorList>
    </citation>
    <scope>NUCLEOTIDE SEQUENCE</scope>
</reference>
<dbReference type="AlphaFoldDB" id="A0A645J637"/>
<protein>
    <recommendedName>
        <fullName evidence="2">C_GCAxxG_C_C family protein</fullName>
    </recommendedName>
</protein>
<name>A0A645J637_9ZZZZ</name>
<proteinExistence type="predicted"/>
<evidence type="ECO:0000313" key="1">
    <source>
        <dbReference type="EMBL" id="MPN58600.1"/>
    </source>
</evidence>
<dbReference type="EMBL" id="VSSQ01131483">
    <property type="protein sequence ID" value="MPN58600.1"/>
    <property type="molecule type" value="Genomic_DNA"/>
</dbReference>
<evidence type="ECO:0008006" key="2">
    <source>
        <dbReference type="Google" id="ProtNLM"/>
    </source>
</evidence>
<sequence>MIVGIKYGYTSPDDKETKAEHYKLIQSLAKKFEDVNGSLLCRELLGLKEKHSSPVPEERTEVYYVKRPCAELVEYAAKLLDEYIESRNSEKMN</sequence>
<comment type="caution">
    <text evidence="1">The sequence shown here is derived from an EMBL/GenBank/DDBJ whole genome shotgun (WGS) entry which is preliminary data.</text>
</comment>
<organism evidence="1">
    <name type="scientific">bioreactor metagenome</name>
    <dbReference type="NCBI Taxonomy" id="1076179"/>
    <lineage>
        <taxon>unclassified sequences</taxon>
        <taxon>metagenomes</taxon>
        <taxon>ecological metagenomes</taxon>
    </lineage>
</organism>
<accession>A0A645J637</accession>
<dbReference type="Pfam" id="PF09719">
    <property type="entry name" value="C_GCAxxG_C_C"/>
    <property type="match status" value="1"/>
</dbReference>